<feature type="region of interest" description="Disordered" evidence="1">
    <location>
        <begin position="311"/>
        <end position="330"/>
    </location>
</feature>
<dbReference type="CDD" id="cd03786">
    <property type="entry name" value="GTB_UDP-GlcNAc_2-Epimerase"/>
    <property type="match status" value="1"/>
</dbReference>
<dbReference type="InterPro" id="IPR003331">
    <property type="entry name" value="UDP_GlcNAc_Epimerase_2_dom"/>
</dbReference>
<dbReference type="PANTHER" id="PTHR43174">
    <property type="entry name" value="UDP-N-ACETYLGLUCOSAMINE 2-EPIMERASE"/>
    <property type="match status" value="1"/>
</dbReference>
<dbReference type="InterPro" id="IPR020004">
    <property type="entry name" value="UDP-GlcNAc_Epase"/>
</dbReference>
<name>A0A5C7FNU9_9BACI</name>
<dbReference type="InterPro" id="IPR029767">
    <property type="entry name" value="WecB-like"/>
</dbReference>
<dbReference type="RefSeq" id="WP_147802809.1">
    <property type="nucleotide sequence ID" value="NZ_CP144914.1"/>
</dbReference>
<dbReference type="AlphaFoldDB" id="A0A5C7FNU9"/>
<dbReference type="KEGG" id="ahal:FTX54_015200"/>
<dbReference type="PANTHER" id="PTHR43174:SF3">
    <property type="entry name" value="UDP-N-ACETYLGLUCOSAMINE 2-EPIMERASE"/>
    <property type="match status" value="1"/>
</dbReference>
<accession>A0A5C7FNU9</accession>
<dbReference type="GO" id="GO:0004553">
    <property type="term" value="F:hydrolase activity, hydrolyzing O-glycosyl compounds"/>
    <property type="evidence" value="ECO:0007669"/>
    <property type="project" value="InterPro"/>
</dbReference>
<keyword evidence="3" id="KW-0326">Glycosidase</keyword>
<organism evidence="3 4">
    <name type="scientific">Alkalicoccus halolimnae</name>
    <dbReference type="NCBI Taxonomy" id="1667239"/>
    <lineage>
        <taxon>Bacteria</taxon>
        <taxon>Bacillati</taxon>
        <taxon>Bacillota</taxon>
        <taxon>Bacilli</taxon>
        <taxon>Bacillales</taxon>
        <taxon>Bacillaceae</taxon>
        <taxon>Alkalicoccus</taxon>
    </lineage>
</organism>
<dbReference type="Gene3D" id="3.40.50.2000">
    <property type="entry name" value="Glycogen Phosphorylase B"/>
    <property type="match status" value="2"/>
</dbReference>
<protein>
    <submittedName>
        <fullName evidence="3">UDP-N-acetylglucosamine 2-epimerase</fullName>
        <ecNumber evidence="3">3.2.1.183</ecNumber>
    </submittedName>
</protein>
<dbReference type="EMBL" id="CP144914">
    <property type="protein sequence ID" value="WWD79722.1"/>
    <property type="molecule type" value="Genomic_DNA"/>
</dbReference>
<dbReference type="EC" id="3.2.1.183" evidence="3"/>
<evidence type="ECO:0000259" key="2">
    <source>
        <dbReference type="Pfam" id="PF02350"/>
    </source>
</evidence>
<dbReference type="GO" id="GO:0006047">
    <property type="term" value="P:UDP-N-acetylglucosamine metabolic process"/>
    <property type="evidence" value="ECO:0007669"/>
    <property type="project" value="InterPro"/>
</dbReference>
<keyword evidence="3" id="KW-0378">Hydrolase</keyword>
<evidence type="ECO:0000313" key="4">
    <source>
        <dbReference type="Proteomes" id="UP000321816"/>
    </source>
</evidence>
<dbReference type="SUPFAM" id="SSF53756">
    <property type="entry name" value="UDP-Glycosyltransferase/glycogen phosphorylase"/>
    <property type="match status" value="1"/>
</dbReference>
<dbReference type="Pfam" id="PF02350">
    <property type="entry name" value="Epimerase_2"/>
    <property type="match status" value="1"/>
</dbReference>
<feature type="domain" description="UDP-N-acetylglucosamine 2-epimerase" evidence="2">
    <location>
        <begin position="25"/>
        <end position="367"/>
    </location>
</feature>
<proteinExistence type="predicted"/>
<reference evidence="3 4" key="1">
    <citation type="submission" date="2024-01" db="EMBL/GenBank/DDBJ databases">
        <title>Complete Genome Sequence of Alkalicoccus halolimnae BZ-SZ-XJ29T, a Moderately Halophilic Bacterium Isolated from a Salt Lake.</title>
        <authorList>
            <person name="Zhao B."/>
        </authorList>
    </citation>
    <scope>NUCLEOTIDE SEQUENCE [LARGE SCALE GENOMIC DNA]</scope>
    <source>
        <strain evidence="3 4">BZ-SZ-XJ29</strain>
    </source>
</reference>
<sequence>MEKRKICIVTGSRAEYGLLSPLIKKVHGDPDLEFQLVVTGSHLSYEHGLTYKVIEEDGYVINEKVEMLLSSDTSTAISKSIGIGTIGFSEVLNRLQPDVIVLLGDRYELLSIASVALVQKIPIAHIHGGETTLGAYDDAIRHAITKMATIHFPSSDLHKERIIQMGENPESVFVVGAAGIDNIKNMDLLNKEDLAVELGINWSDQVFVVAYHPETMKKDPASSIVELLNAFDDYENTTIIFTKANSDENGRKINQAISNFVNESPDNRYLFDSLGQLRYLSVLKEADVVLGNSSSALLEAPYLSTASVNIGERQKGRQRPPSVIDSQDDSESIKGAISDALLFDFAESNVEIFGDGTSAVKMWEVLKDNPLIINQPFYEYKGGLS</sequence>
<evidence type="ECO:0000256" key="1">
    <source>
        <dbReference type="SAM" id="MobiDB-lite"/>
    </source>
</evidence>
<keyword evidence="4" id="KW-1185">Reference proteome</keyword>
<dbReference type="OrthoDB" id="9803238at2"/>
<gene>
    <name evidence="3" type="primary">neuC</name>
    <name evidence="3" type="ORF">FTX54_015200</name>
</gene>
<dbReference type="Proteomes" id="UP000321816">
    <property type="component" value="Chromosome"/>
</dbReference>
<evidence type="ECO:0000313" key="3">
    <source>
        <dbReference type="EMBL" id="WWD79722.1"/>
    </source>
</evidence>
<dbReference type="NCBIfam" id="TIGR03568">
    <property type="entry name" value="NeuC_NnaA"/>
    <property type="match status" value="1"/>
</dbReference>